<dbReference type="STRING" id="1073423.SAMN04488700_0205"/>
<dbReference type="SUPFAM" id="SSF52794">
    <property type="entry name" value="PTS system IIB component-like"/>
    <property type="match status" value="1"/>
</dbReference>
<dbReference type="Proteomes" id="UP000193435">
    <property type="component" value="Unassembled WGS sequence"/>
</dbReference>
<evidence type="ECO:0000256" key="1">
    <source>
        <dbReference type="ARBA" id="ARBA00022679"/>
    </source>
</evidence>
<dbReference type="OrthoDB" id="6603449at2"/>
<dbReference type="Gene3D" id="3.40.50.2300">
    <property type="match status" value="1"/>
</dbReference>
<reference evidence="3 4" key="1">
    <citation type="submission" date="2017-04" db="EMBL/GenBank/DDBJ databases">
        <authorList>
            <person name="Afonso C.L."/>
            <person name="Miller P.J."/>
            <person name="Scott M.A."/>
            <person name="Spackman E."/>
            <person name="Goraichik I."/>
            <person name="Dimitrov K.M."/>
            <person name="Suarez D.L."/>
            <person name="Swayne D.E."/>
        </authorList>
    </citation>
    <scope>NUCLEOTIDE SEQUENCE [LARGE SCALE GENOMIC DNA]</scope>
    <source>
        <strain evidence="3 4">LMG26642</strain>
    </source>
</reference>
<dbReference type="Pfam" id="PF02302">
    <property type="entry name" value="PTS_IIB"/>
    <property type="match status" value="1"/>
</dbReference>
<feature type="domain" description="PTS EIIB type-2" evidence="2">
    <location>
        <begin position="2"/>
        <end position="92"/>
    </location>
</feature>
<dbReference type="InterPro" id="IPR036095">
    <property type="entry name" value="PTS_EIIB-like_sf"/>
</dbReference>
<dbReference type="GO" id="GO:0008982">
    <property type="term" value="F:protein-N(PI)-phosphohistidine-sugar phosphotransferase activity"/>
    <property type="evidence" value="ECO:0007669"/>
    <property type="project" value="InterPro"/>
</dbReference>
<keyword evidence="1" id="KW-0808">Transferase</keyword>
<evidence type="ECO:0000259" key="2">
    <source>
        <dbReference type="PROSITE" id="PS51099"/>
    </source>
</evidence>
<dbReference type="CDD" id="cd05563">
    <property type="entry name" value="PTS_IIB_ascorbate"/>
    <property type="match status" value="1"/>
</dbReference>
<dbReference type="EMBL" id="FXBJ01000002">
    <property type="protein sequence ID" value="SMH26616.1"/>
    <property type="molecule type" value="Genomic_DNA"/>
</dbReference>
<protein>
    <submittedName>
        <fullName evidence="3">PTS system, ascorbate-specific IIB component</fullName>
    </submittedName>
</protein>
<gene>
    <name evidence="3" type="ORF">SAMN04488700_0205</name>
</gene>
<name>A0A1X7MRE5_9LACT</name>
<dbReference type="AlphaFoldDB" id="A0A1X7MRE5"/>
<dbReference type="InterPro" id="IPR003501">
    <property type="entry name" value="PTS_EIIB_2/3"/>
</dbReference>
<proteinExistence type="predicted"/>
<sequence length="92" mass="10012">MIKIVTVCGAGVGSSLMMRLFSQQILDAEGIEANVEASDISSVNPDSYDILITTSDFADALRDSSARIVRIDNMMDKPYLKGQLLETIKNLS</sequence>
<evidence type="ECO:0000313" key="4">
    <source>
        <dbReference type="Proteomes" id="UP000193435"/>
    </source>
</evidence>
<keyword evidence="4" id="KW-1185">Reference proteome</keyword>
<dbReference type="GO" id="GO:0009401">
    <property type="term" value="P:phosphoenolpyruvate-dependent sugar phosphotransferase system"/>
    <property type="evidence" value="ECO:0007669"/>
    <property type="project" value="InterPro"/>
</dbReference>
<dbReference type="InterPro" id="IPR013011">
    <property type="entry name" value="PTS_EIIB_2"/>
</dbReference>
<dbReference type="PROSITE" id="PS51099">
    <property type="entry name" value="PTS_EIIB_TYPE_2"/>
    <property type="match status" value="1"/>
</dbReference>
<accession>A0A1X7MRE5</accession>
<evidence type="ECO:0000313" key="3">
    <source>
        <dbReference type="EMBL" id="SMH26616.1"/>
    </source>
</evidence>
<dbReference type="RefSeq" id="WP_085558571.1">
    <property type="nucleotide sequence ID" value="NZ_FOAH01000017.1"/>
</dbReference>
<organism evidence="3 4">
    <name type="scientific">Carnobacterium iners</name>
    <dbReference type="NCBI Taxonomy" id="1073423"/>
    <lineage>
        <taxon>Bacteria</taxon>
        <taxon>Bacillati</taxon>
        <taxon>Bacillota</taxon>
        <taxon>Bacilli</taxon>
        <taxon>Lactobacillales</taxon>
        <taxon>Carnobacteriaceae</taxon>
        <taxon>Carnobacterium</taxon>
    </lineage>
</organism>